<evidence type="ECO:0000313" key="3">
    <source>
        <dbReference type="Proteomes" id="UP001057702"/>
    </source>
</evidence>
<evidence type="ECO:0008006" key="4">
    <source>
        <dbReference type="Google" id="ProtNLM"/>
    </source>
</evidence>
<feature type="region of interest" description="Disordered" evidence="1">
    <location>
        <begin position="1"/>
        <end position="60"/>
    </location>
</feature>
<comment type="caution">
    <text evidence="2">The sequence shown here is derived from an EMBL/GenBank/DDBJ whole genome shotgun (WGS) entry which is preliminary data.</text>
</comment>
<protein>
    <recommendedName>
        <fullName evidence="4">Small hydrophilic protein</fullName>
    </recommendedName>
</protein>
<accession>A0ABT1PUZ8</accession>
<keyword evidence="3" id="KW-1185">Reference proteome</keyword>
<sequence>MAKNKNQKQERRQQQPIENRSAEMRGQEQVKAASAEPQQDVLSADAPNMSRKKQKRLGHN</sequence>
<gene>
    <name evidence="2" type="ORF">NGB36_13040</name>
</gene>
<dbReference type="RefSeq" id="WP_255920407.1">
    <property type="nucleotide sequence ID" value="NZ_JANFNG010000008.1"/>
</dbReference>
<feature type="compositionally biased region" description="Basic residues" evidence="1">
    <location>
        <begin position="50"/>
        <end position="60"/>
    </location>
</feature>
<dbReference type="EMBL" id="JANFNG010000008">
    <property type="protein sequence ID" value="MCQ4081501.1"/>
    <property type="molecule type" value="Genomic_DNA"/>
</dbReference>
<name>A0ABT1PUZ8_9ACTN</name>
<evidence type="ECO:0000256" key="1">
    <source>
        <dbReference type="SAM" id="MobiDB-lite"/>
    </source>
</evidence>
<reference evidence="2" key="1">
    <citation type="submission" date="2022-06" db="EMBL/GenBank/DDBJ databases">
        <title>Draft genome sequence of Streptomyces sp. RB6PN25 isolated from peat swamp forest in Thailand.</title>
        <authorList>
            <person name="Duangmal K."/>
            <person name="Klaysubun C."/>
        </authorList>
    </citation>
    <scope>NUCLEOTIDE SEQUENCE</scope>
    <source>
        <strain evidence="2">RB6PN25</strain>
    </source>
</reference>
<proteinExistence type="predicted"/>
<dbReference type="Proteomes" id="UP001057702">
    <property type="component" value="Unassembled WGS sequence"/>
</dbReference>
<evidence type="ECO:0000313" key="2">
    <source>
        <dbReference type="EMBL" id="MCQ4081501.1"/>
    </source>
</evidence>
<organism evidence="2 3">
    <name type="scientific">Streptomyces humicola</name>
    <dbReference type="NCBI Taxonomy" id="2953240"/>
    <lineage>
        <taxon>Bacteria</taxon>
        <taxon>Bacillati</taxon>
        <taxon>Actinomycetota</taxon>
        <taxon>Actinomycetes</taxon>
        <taxon>Kitasatosporales</taxon>
        <taxon>Streptomycetaceae</taxon>
        <taxon>Streptomyces</taxon>
    </lineage>
</organism>